<reference evidence="1 2" key="1">
    <citation type="submission" date="2018-06" db="EMBL/GenBank/DDBJ databases">
        <title>Flavobacterium sp IMCC34762, genome.</title>
        <authorList>
            <person name="Joung Y."/>
            <person name="Cho J."/>
            <person name="Song J."/>
        </authorList>
    </citation>
    <scope>NUCLEOTIDE SEQUENCE [LARGE SCALE GENOMIC DNA]</scope>
    <source>
        <strain evidence="1 2">IMCC34762</strain>
    </source>
</reference>
<gene>
    <name evidence="1" type="ORF">DOS84_12400</name>
</gene>
<dbReference type="EMBL" id="QKXH01000007">
    <property type="protein sequence ID" value="PZX93153.1"/>
    <property type="molecule type" value="Genomic_DNA"/>
</dbReference>
<proteinExistence type="predicted"/>
<dbReference type="Proteomes" id="UP000249177">
    <property type="component" value="Unassembled WGS sequence"/>
</dbReference>
<sequence>MRDVKTISEAPESNAGDDFHVLWTLKKSLNLLNFDDNGLKAIYIEGVEQNLATKIDATGEKLLGVDLLEYYGGEKFIEAEKIIISQLKYSTRRIKQNINFSELYKGKKSGNTDGSIIHRFSTIYKTLIDEFGEELVLKKVQIKLISNRSFNKSQIKLIEDSQELLANKKSISFENFNKTIKIYKESFKSIFKATNLSKIEFLGFLKLLDFSECGENSRNELEQGLIIAISNTSVTSKNQFNSLYKLIWNKMMPESKENTKITYVDIIANLGFNNGSVENLFPVTQSFEKLKNNIKREQLDEIIEKIGTNKSGLPICIHGVAGIGKSTITKQIENNLPSYSECIVFDCYGAGAYLDADDKRHLHKYALQHISNEIAKRLGTEFLIVHNESDEVYIKELKKRIVSAIGILKSRNEKAFLTIIIDAADNSITAAQKNDEKSFVSDLLNINLPSSCNIIVTTRSYRKATLGLPDKYVDIELQPFILSESEQFLKYSYPSSTETEINDFHNLTGGIPRVQSYSIDLKSKGINEVINYLKPNGKKVEDIIEEKIIEATKRIGKNGKKKIDIFFKYLITLPRPVPINYLQEVSAMSEGFLGDLATDIWHGLICENNHFNFRDEDFENHIRNKYSASINELKVIAQLFIKKAEKDDYASIGLGNILFIAEEKEKLKNIVLERSFLSVPLDPIRNKEVYINRTKLSMKVSSSDDDNLTYFKLLMIAAEESNTDKSLTELLIQYPDLVTQFGNESSLARLNFKSEEKTWAGSFHLKLAGIYSRQPDQRKIAIKHLNTAKKWLNWKHASVAKEDYGNYRISNIDIAYETEAILRIYGAENAFNSINRWSPKSTLLSAGRYLADNILSMSTDTQLEKWLNCNLRIDVKIFIVCRLFSCKKKIDFDLTELAYILLRILQRNIKLPLNFNLLIVDYCNILLHYKSLDIAEILNILSLIKYKLPDRVPHFTSKYYDGEGSSAVNLAIRIETLTAALNGKVKNVKEILPEKFIDLAKIKDYKERNSVENDKNEFESFFKYALQIHHLKIDKLGNFKTDEDCLTKFYQICKNLGNDYEFKRYNRHWSFERTQYFSDLLFEIAIHFPDSIPLIEEIFINTQNITSKLTQRFNALKIITILDGYNEFSLKILSEIDSILIDSNSGAKEITDDYIKCSIYGNKIDIETGTYYFNKAIESVSDIDYEAMSQIRAISSFTEIGIKHPNPELAYYLARFIEFCHIKLSYYDTDHFPYKEGLKSILEIDIPSAFTTICRWHDRGIIKLEDFIPELITNALEKGFIDHIVAGSLIPLDNYYHYNDNQIKLYKLVLSKFDENRDIENKSQFVQRIFRDNELSKSDSVIQVIYDEIKTGKFIKPEIINRIKEYLDFQESITEKKQESNSINDFSITDYPHNISIDNLDLTSTNELESALQQVLINANDYHNRWKIENLFKDIKAKCSPSQYVAHLDALVDISSQLLESDYFENILKERLEEWDIHPGVKKWKKANFKYVLLNWFEHFDDGYRLSLWKVQQFANMFSVDDITLTEHIVSILPEKIDLMTYESIYGTIELIKNRLTIEENENVLSWVLKRWNAKIKPEIADGPWNNNLLPPINNNEIIAGVLMFVLANPDKRMRWRAIHSIRRLVNFGNVEILQILLQNQNNKGCIPFQDKNYPHYWMSAKLYLWIAIERLSSEVPEQLINFKDQFYTELFNIELPHLLIKYFIRRTCLNLYSFDNKIYTDDENLAIKKSLKSKLKKNGEQKKYFPKYEKISELENYKWRFSFDRMDTIPYWYSGVGSHFNISGEEVAVIAEKYIVEKWGVIDNLYENHLGKFKNDNDYGLFDNRKGSQCVIENHETYYEYHAMFCAANDLLETKPLLKKNMYESWKEWLNSEGNIWSNVWQSDLRDSLPLEKKYWQYKYDEFDSNWRDNINEEDFDTEVGLTNFQETGYLTPYSYVSKYIGENRETVSIKSALVSQKGAQALLAAFQTAKNRYDYNVPFENEERSKINYSDFKYKGWLRQISSHFEGLDSHDPETATFGKDYVILGKEICKIFDITFSENNKEAYYENQKISIYKNWYDVTEERYRRYDTNLETYAGTLQVKISFLLKYLSVINSSLIIECHINRQLEEKKYRNRNQHAVDEDESSFDKNTNTKIYLITPDGTVKTIRGRNYKIG</sequence>
<comment type="caution">
    <text evidence="1">The sequence shown here is derived from an EMBL/GenBank/DDBJ whole genome shotgun (WGS) entry which is preliminary data.</text>
</comment>
<dbReference type="RefSeq" id="WP_111410434.1">
    <property type="nucleotide sequence ID" value="NZ_QKXH01000007.1"/>
</dbReference>
<dbReference type="Gene3D" id="3.40.50.300">
    <property type="entry name" value="P-loop containing nucleotide triphosphate hydrolases"/>
    <property type="match status" value="1"/>
</dbReference>
<evidence type="ECO:0000313" key="2">
    <source>
        <dbReference type="Proteomes" id="UP000249177"/>
    </source>
</evidence>
<evidence type="ECO:0000313" key="1">
    <source>
        <dbReference type="EMBL" id="PZX93153.1"/>
    </source>
</evidence>
<keyword evidence="2" id="KW-1185">Reference proteome</keyword>
<dbReference type="InterPro" id="IPR027417">
    <property type="entry name" value="P-loop_NTPase"/>
</dbReference>
<name>A0A2W7TRH4_9FLAO</name>
<dbReference type="SUPFAM" id="SSF52540">
    <property type="entry name" value="P-loop containing nucleoside triphosphate hydrolases"/>
    <property type="match status" value="1"/>
</dbReference>
<dbReference type="OrthoDB" id="4770405at2"/>
<protein>
    <submittedName>
        <fullName evidence="1">AAA family ATPase</fullName>
    </submittedName>
</protein>
<organism evidence="1 2">
    <name type="scientific">Flavobacterium aquariorum</name>
    <dbReference type="NCBI Taxonomy" id="2217670"/>
    <lineage>
        <taxon>Bacteria</taxon>
        <taxon>Pseudomonadati</taxon>
        <taxon>Bacteroidota</taxon>
        <taxon>Flavobacteriia</taxon>
        <taxon>Flavobacteriales</taxon>
        <taxon>Flavobacteriaceae</taxon>
        <taxon>Flavobacterium</taxon>
    </lineage>
</organism>
<accession>A0A2W7TRH4</accession>